<dbReference type="PANTHER" id="PTHR43245">
    <property type="entry name" value="BIFUNCTIONAL POLYMYXIN RESISTANCE PROTEIN ARNA"/>
    <property type="match status" value="1"/>
</dbReference>
<dbReference type="AlphaFoldDB" id="D2R4W1"/>
<dbReference type="EMBL" id="CP001848">
    <property type="protein sequence ID" value="ADB18923.1"/>
    <property type="molecule type" value="Genomic_DNA"/>
</dbReference>
<dbReference type="Pfam" id="PF01073">
    <property type="entry name" value="3Beta_HSD"/>
    <property type="match status" value="1"/>
</dbReference>
<dbReference type="HOGENOM" id="CLU_007383_6_1_0"/>
<dbReference type="eggNOG" id="COG0451">
    <property type="taxonomic scope" value="Bacteria"/>
</dbReference>
<evidence type="ECO:0000313" key="5">
    <source>
        <dbReference type="Proteomes" id="UP000001887"/>
    </source>
</evidence>
<keyword evidence="5" id="KW-1185">Reference proteome</keyword>
<keyword evidence="4" id="KW-0413">Isomerase</keyword>
<evidence type="ECO:0000256" key="1">
    <source>
        <dbReference type="ARBA" id="ARBA00009219"/>
    </source>
</evidence>
<dbReference type="GO" id="GO:0006694">
    <property type="term" value="P:steroid biosynthetic process"/>
    <property type="evidence" value="ECO:0007669"/>
    <property type="project" value="InterPro"/>
</dbReference>
<dbReference type="STRING" id="530564.Psta_4275"/>
<reference evidence="4 5" key="1">
    <citation type="journal article" date="2009" name="Stand. Genomic Sci.">
        <title>Complete genome sequence of Pirellula staleyi type strain (ATCC 27377).</title>
        <authorList>
            <person name="Clum A."/>
            <person name="Tindall B.J."/>
            <person name="Sikorski J."/>
            <person name="Ivanova N."/>
            <person name="Mavrommatis K."/>
            <person name="Lucas S."/>
            <person name="Glavina del Rio T."/>
            <person name="Nolan M."/>
            <person name="Chen F."/>
            <person name="Tice H."/>
            <person name="Pitluck S."/>
            <person name="Cheng J.F."/>
            <person name="Chertkov O."/>
            <person name="Brettin T."/>
            <person name="Han C."/>
            <person name="Detter J.C."/>
            <person name="Kuske C."/>
            <person name="Bruce D."/>
            <person name="Goodwin L."/>
            <person name="Ovchinikova G."/>
            <person name="Pati A."/>
            <person name="Mikhailova N."/>
            <person name="Chen A."/>
            <person name="Palaniappan K."/>
            <person name="Land M."/>
            <person name="Hauser L."/>
            <person name="Chang Y.J."/>
            <person name="Jeffries C.D."/>
            <person name="Chain P."/>
            <person name="Rohde M."/>
            <person name="Goker M."/>
            <person name="Bristow J."/>
            <person name="Eisen J.A."/>
            <person name="Markowitz V."/>
            <person name="Hugenholtz P."/>
            <person name="Kyrpides N.C."/>
            <person name="Klenk H.P."/>
            <person name="Lapidus A."/>
        </authorList>
    </citation>
    <scope>NUCLEOTIDE SEQUENCE [LARGE SCALE GENOMIC DNA]</scope>
    <source>
        <strain evidence="5">ATCC 27377 / DSM 6068 / ICPB 4128</strain>
    </source>
</reference>
<accession>D2R4W1</accession>
<dbReference type="KEGG" id="psl:Psta_4275"/>
<keyword evidence="2" id="KW-0560">Oxidoreductase</keyword>
<evidence type="ECO:0000313" key="4">
    <source>
        <dbReference type="EMBL" id="ADB18923.1"/>
    </source>
</evidence>
<dbReference type="OrthoDB" id="9811743at2"/>
<dbReference type="InterPro" id="IPR050177">
    <property type="entry name" value="Lipid_A_modif_metabolic_enz"/>
</dbReference>
<name>D2R4W1_PIRSD</name>
<dbReference type="InterPro" id="IPR002225">
    <property type="entry name" value="3Beta_OHSteriod_DH/Estase"/>
</dbReference>
<evidence type="ECO:0000259" key="3">
    <source>
        <dbReference type="Pfam" id="PF01073"/>
    </source>
</evidence>
<gene>
    <name evidence="4" type="ordered locus">Psta_4275</name>
</gene>
<dbReference type="Gene3D" id="3.40.50.720">
    <property type="entry name" value="NAD(P)-binding Rossmann-like Domain"/>
    <property type="match status" value="1"/>
</dbReference>
<sequence length="340" mass="37569">MRILVTGAAGFLGRYIVEQGRARGCALRAFARREHPWMRDLGVEVVLGDVRDRQQVMRACAGCDAVIHTAAIASIGGRWETFYDVNVRGTEHVIDGCRQHGVPKLVFTSSPSVTFAGVDQNGIDESAPYPTKWLAHYPRSKAMAEELALKANSSQLATCALRPHLIWGPRDGHLIPRLIDRARRGMLRQVGDGKNLVDSIYVENAAEAHLLAMDRLTYDSPVAGKAYFLSQGEPVNCWAWINEILALAELPPVKKRISLRAAYTAGAVLETAYWLLGRTDEPRMTRFLAAQLATSHYFDLSRARSDLGYAPKVSMAQGMRRLGEWIKSGTATQVGQVPRT</sequence>
<protein>
    <submittedName>
        <fullName evidence="4">3-beta hydroxysteroid dehydrogenase/isomerase</fullName>
    </submittedName>
</protein>
<dbReference type="GO" id="GO:0016853">
    <property type="term" value="F:isomerase activity"/>
    <property type="evidence" value="ECO:0007669"/>
    <property type="project" value="UniProtKB-KW"/>
</dbReference>
<dbReference type="Proteomes" id="UP000001887">
    <property type="component" value="Chromosome"/>
</dbReference>
<evidence type="ECO:0000256" key="2">
    <source>
        <dbReference type="ARBA" id="ARBA00023002"/>
    </source>
</evidence>
<dbReference type="GO" id="GO:0016616">
    <property type="term" value="F:oxidoreductase activity, acting on the CH-OH group of donors, NAD or NADP as acceptor"/>
    <property type="evidence" value="ECO:0007669"/>
    <property type="project" value="InterPro"/>
</dbReference>
<comment type="similarity">
    <text evidence="1">Belongs to the 3-beta-HSD family.</text>
</comment>
<dbReference type="InterPro" id="IPR036291">
    <property type="entry name" value="NAD(P)-bd_dom_sf"/>
</dbReference>
<organism evidence="4 5">
    <name type="scientific">Pirellula staleyi (strain ATCC 27377 / DSM 6068 / ICPB 4128)</name>
    <name type="common">Pirella staleyi</name>
    <dbReference type="NCBI Taxonomy" id="530564"/>
    <lineage>
        <taxon>Bacteria</taxon>
        <taxon>Pseudomonadati</taxon>
        <taxon>Planctomycetota</taxon>
        <taxon>Planctomycetia</taxon>
        <taxon>Pirellulales</taxon>
        <taxon>Pirellulaceae</taxon>
        <taxon>Pirellula</taxon>
    </lineage>
</organism>
<dbReference type="SUPFAM" id="SSF51735">
    <property type="entry name" value="NAD(P)-binding Rossmann-fold domains"/>
    <property type="match status" value="1"/>
</dbReference>
<proteinExistence type="inferred from homology"/>
<feature type="domain" description="3-beta hydroxysteroid dehydrogenase/isomerase" evidence="3">
    <location>
        <begin position="4"/>
        <end position="244"/>
    </location>
</feature>
<dbReference type="PANTHER" id="PTHR43245:SF51">
    <property type="entry name" value="SHORT CHAIN DEHYDROGENASE_REDUCTASE FAMILY 42E, MEMBER 2"/>
    <property type="match status" value="1"/>
</dbReference>